<name>A0A402C3P3_RHOWR</name>
<dbReference type="Proteomes" id="UP000287519">
    <property type="component" value="Unassembled WGS sequence"/>
</dbReference>
<evidence type="ECO:0000313" key="2">
    <source>
        <dbReference type="Proteomes" id="UP000287519"/>
    </source>
</evidence>
<sequence length="76" mass="8448">MVAQRREWGIVRVLDLLLLKKDPDEALEAFEIADLDDTEIGELRSYEAELAMLLSEGDVAAVEPGSTAALMLWENT</sequence>
<accession>A0A402C3P3</accession>
<dbReference type="AlphaFoldDB" id="A0A402C3P3"/>
<keyword evidence="2" id="KW-1185">Reference proteome</keyword>
<comment type="caution">
    <text evidence="1">The sequence shown here is derived from an EMBL/GenBank/DDBJ whole genome shotgun (WGS) entry which is preliminary data.</text>
</comment>
<gene>
    <name evidence="1" type="ORF">Rhow_001227</name>
</gene>
<reference evidence="1 2" key="1">
    <citation type="submission" date="2018-11" db="EMBL/GenBank/DDBJ databases">
        <title>Microbial catabolism of amino acid.</title>
        <authorList>
            <person name="Hibi M."/>
            <person name="Ogawa J."/>
        </authorList>
    </citation>
    <scope>NUCLEOTIDE SEQUENCE [LARGE SCALE GENOMIC DNA]</scope>
    <source>
        <strain evidence="1 2">C31-06</strain>
    </source>
</reference>
<organism evidence="1 2">
    <name type="scientific">Rhodococcus wratislaviensis</name>
    <name type="common">Tsukamurella wratislaviensis</name>
    <dbReference type="NCBI Taxonomy" id="44752"/>
    <lineage>
        <taxon>Bacteria</taxon>
        <taxon>Bacillati</taxon>
        <taxon>Actinomycetota</taxon>
        <taxon>Actinomycetes</taxon>
        <taxon>Mycobacteriales</taxon>
        <taxon>Nocardiaceae</taxon>
        <taxon>Rhodococcus</taxon>
    </lineage>
</organism>
<proteinExistence type="predicted"/>
<protein>
    <submittedName>
        <fullName evidence="1">Uncharacterized protein</fullName>
    </submittedName>
</protein>
<dbReference type="EMBL" id="BHYM01000017">
    <property type="protein sequence ID" value="GCE38188.1"/>
    <property type="molecule type" value="Genomic_DNA"/>
</dbReference>
<evidence type="ECO:0000313" key="1">
    <source>
        <dbReference type="EMBL" id="GCE38188.1"/>
    </source>
</evidence>